<dbReference type="EMBL" id="KB446571">
    <property type="protein sequence ID" value="EME77034.1"/>
    <property type="molecule type" value="Genomic_DNA"/>
</dbReference>
<dbReference type="AlphaFoldDB" id="M2ZD37"/>
<name>M2ZD37_PSEFD</name>
<feature type="compositionally biased region" description="Polar residues" evidence="1">
    <location>
        <begin position="81"/>
        <end position="91"/>
    </location>
</feature>
<evidence type="ECO:0000313" key="2">
    <source>
        <dbReference type="EMBL" id="EME77034.1"/>
    </source>
</evidence>
<feature type="region of interest" description="Disordered" evidence="1">
    <location>
        <begin position="1"/>
        <end position="29"/>
    </location>
</feature>
<dbReference type="GeneID" id="19337807"/>
<gene>
    <name evidence="2" type="ORF">MYCFIDRAFT_212716</name>
</gene>
<dbReference type="HOGENOM" id="CLU_1807050_0_0_1"/>
<evidence type="ECO:0000256" key="1">
    <source>
        <dbReference type="SAM" id="MobiDB-lite"/>
    </source>
</evidence>
<sequence>MQDFTQGTQGRRENTESRVSRHTEQTLHTLGEQVSDLDHARLDDRAANAGVLSSPTPVQQATPYLRTPAKRPKASLHHLQGSGSPVMSASPGSLLRTPARRFRIAAIDDHAKPAEDIVLPTDVEFTHIWTIRRSAQRRRAGEL</sequence>
<accession>M2ZD37</accession>
<dbReference type="RefSeq" id="XP_007932359.1">
    <property type="nucleotide sequence ID" value="XM_007934168.1"/>
</dbReference>
<proteinExistence type="predicted"/>
<reference evidence="2 3" key="1">
    <citation type="journal article" date="2012" name="PLoS Pathog.">
        <title>Diverse lifestyles and strategies of plant pathogenesis encoded in the genomes of eighteen Dothideomycetes fungi.</title>
        <authorList>
            <person name="Ohm R.A."/>
            <person name="Feau N."/>
            <person name="Henrissat B."/>
            <person name="Schoch C.L."/>
            <person name="Horwitz B.A."/>
            <person name="Barry K.W."/>
            <person name="Condon B.J."/>
            <person name="Copeland A.C."/>
            <person name="Dhillon B."/>
            <person name="Glaser F."/>
            <person name="Hesse C.N."/>
            <person name="Kosti I."/>
            <person name="LaButti K."/>
            <person name="Lindquist E.A."/>
            <person name="Lucas S."/>
            <person name="Salamov A.A."/>
            <person name="Bradshaw R.E."/>
            <person name="Ciuffetti L."/>
            <person name="Hamelin R.C."/>
            <person name="Kema G.H.J."/>
            <person name="Lawrence C."/>
            <person name="Scott J.A."/>
            <person name="Spatafora J.W."/>
            <person name="Turgeon B.G."/>
            <person name="de Wit P.J.G.M."/>
            <person name="Zhong S."/>
            <person name="Goodwin S.B."/>
            <person name="Grigoriev I.V."/>
        </authorList>
    </citation>
    <scope>NUCLEOTIDE SEQUENCE [LARGE SCALE GENOMIC DNA]</scope>
    <source>
        <strain evidence="2 3">CIRAD86</strain>
    </source>
</reference>
<evidence type="ECO:0000313" key="3">
    <source>
        <dbReference type="Proteomes" id="UP000016932"/>
    </source>
</evidence>
<keyword evidence="3" id="KW-1185">Reference proteome</keyword>
<organism evidence="2 3">
    <name type="scientific">Pseudocercospora fijiensis (strain CIRAD86)</name>
    <name type="common">Black leaf streak disease fungus</name>
    <name type="synonym">Mycosphaerella fijiensis</name>
    <dbReference type="NCBI Taxonomy" id="383855"/>
    <lineage>
        <taxon>Eukaryota</taxon>
        <taxon>Fungi</taxon>
        <taxon>Dikarya</taxon>
        <taxon>Ascomycota</taxon>
        <taxon>Pezizomycotina</taxon>
        <taxon>Dothideomycetes</taxon>
        <taxon>Dothideomycetidae</taxon>
        <taxon>Mycosphaerellales</taxon>
        <taxon>Mycosphaerellaceae</taxon>
        <taxon>Pseudocercospora</taxon>
    </lineage>
</organism>
<feature type="region of interest" description="Disordered" evidence="1">
    <location>
        <begin position="68"/>
        <end position="93"/>
    </location>
</feature>
<feature type="compositionally biased region" description="Basic and acidic residues" evidence="1">
    <location>
        <begin position="10"/>
        <end position="25"/>
    </location>
</feature>
<dbReference type="VEuPathDB" id="FungiDB:MYCFIDRAFT_212716"/>
<dbReference type="KEGG" id="pfj:MYCFIDRAFT_212716"/>
<dbReference type="Proteomes" id="UP000016932">
    <property type="component" value="Unassembled WGS sequence"/>
</dbReference>
<protein>
    <submittedName>
        <fullName evidence="2">Uncharacterized protein</fullName>
    </submittedName>
</protein>